<keyword evidence="2" id="KW-1185">Reference proteome</keyword>
<accession>A0A409XF67</accession>
<feature type="non-terminal residue" evidence="1">
    <location>
        <position position="1"/>
    </location>
</feature>
<evidence type="ECO:0000313" key="2">
    <source>
        <dbReference type="Proteomes" id="UP000283269"/>
    </source>
</evidence>
<dbReference type="AlphaFoldDB" id="A0A409XF67"/>
<comment type="caution">
    <text evidence="1">The sequence shown here is derived from an EMBL/GenBank/DDBJ whole genome shotgun (WGS) entry which is preliminary data.</text>
</comment>
<dbReference type="EMBL" id="NHYD01001887">
    <property type="protein sequence ID" value="PPQ89410.1"/>
    <property type="molecule type" value="Genomic_DNA"/>
</dbReference>
<evidence type="ECO:0000313" key="1">
    <source>
        <dbReference type="EMBL" id="PPQ89410.1"/>
    </source>
</evidence>
<name>A0A409XF67_PSICY</name>
<dbReference type="Proteomes" id="UP000283269">
    <property type="component" value="Unassembled WGS sequence"/>
</dbReference>
<gene>
    <name evidence="1" type="ORF">CVT25_002228</name>
</gene>
<proteinExistence type="predicted"/>
<reference evidence="1 2" key="1">
    <citation type="journal article" date="2018" name="Evol. Lett.">
        <title>Horizontal gene cluster transfer increased hallucinogenic mushroom diversity.</title>
        <authorList>
            <person name="Reynolds H.T."/>
            <person name="Vijayakumar V."/>
            <person name="Gluck-Thaler E."/>
            <person name="Korotkin H.B."/>
            <person name="Matheny P.B."/>
            <person name="Slot J.C."/>
        </authorList>
    </citation>
    <scope>NUCLEOTIDE SEQUENCE [LARGE SCALE GENOMIC DNA]</scope>
    <source>
        <strain evidence="1 2">2631</strain>
    </source>
</reference>
<protein>
    <submittedName>
        <fullName evidence="1">Uncharacterized protein</fullName>
    </submittedName>
</protein>
<organism evidence="1 2">
    <name type="scientific">Psilocybe cyanescens</name>
    <dbReference type="NCBI Taxonomy" id="93625"/>
    <lineage>
        <taxon>Eukaryota</taxon>
        <taxon>Fungi</taxon>
        <taxon>Dikarya</taxon>
        <taxon>Basidiomycota</taxon>
        <taxon>Agaricomycotina</taxon>
        <taxon>Agaricomycetes</taxon>
        <taxon>Agaricomycetidae</taxon>
        <taxon>Agaricales</taxon>
        <taxon>Agaricineae</taxon>
        <taxon>Strophariaceae</taxon>
        <taxon>Psilocybe</taxon>
    </lineage>
</organism>
<dbReference type="STRING" id="93625.A0A409XF67"/>
<dbReference type="OrthoDB" id="3233180at2759"/>
<dbReference type="InParanoid" id="A0A409XF67"/>
<sequence length="294" mass="32930">SPEILGRLFIHRKLFREASQAHRGNSSLAYTTIITWVDEFIAKLCALTPMLAFGLIHLPPSTTNENIQSQKYSDALRAACQLPEEWHNLKNVIGSLHSSPAAKRSGLCLLFATYVMRPRLVPNGTVQTSSLLADIVDDLVYAARHMFSSIQSPSAILDNLPERVAGAMLISFLSVVDKIDEPIQSALRPLQLRPESLGHLLDLIWMIMGNDAGSFPPLEELDIAHVILLRWGNTVPWSWSTWNDQRNADTECIRSMVIYLLDVFSDRTHNNRQDVDVALSFKQAVVPNIGPLRR</sequence>